<dbReference type="InterPro" id="IPR012437">
    <property type="entry name" value="DUF1638"/>
</dbReference>
<protein>
    <recommendedName>
        <fullName evidence="1">DUF1638 domain-containing protein</fullName>
    </recommendedName>
</protein>
<name>A0A2L1GLE8_9BACT</name>
<keyword evidence="3" id="KW-1185">Reference proteome</keyword>
<accession>A0A2L1GLE8</accession>
<dbReference type="EMBL" id="CP021255">
    <property type="protein sequence ID" value="AVD70474.1"/>
    <property type="molecule type" value="Genomic_DNA"/>
</dbReference>
<dbReference type="Pfam" id="PF07796">
    <property type="entry name" value="DUF1638"/>
    <property type="match status" value="1"/>
</dbReference>
<gene>
    <name evidence="2" type="ORF">CAY53_02440</name>
</gene>
<sequence length="250" mass="27384">MTTLMLACGMLRPELEMLCARMAAPPAISYLEVGLHDVPDRLRAALQNAVDTVERENKGELTILCGYTLCGRGLCGVHAGRATLVIPRLHDCVPLFLGITPREALVRVPGPRLWISAGMQDRLTRSLLNIDERRAEYETKFGPLKAARLLQAERRLFENYTELCYIRWTDLLPSRAADAKKIADYLALHYSETEGATGYLAELLAGGKDPEKFLHLAPGQTLAMDADGVIQAASCTPDGMPLDKAGHRGG</sequence>
<dbReference type="Proteomes" id="UP000239867">
    <property type="component" value="Chromosome"/>
</dbReference>
<feature type="domain" description="DUF1638" evidence="1">
    <location>
        <begin position="31"/>
        <end position="204"/>
    </location>
</feature>
<dbReference type="AlphaFoldDB" id="A0A2L1GLE8"/>
<evidence type="ECO:0000313" key="3">
    <source>
        <dbReference type="Proteomes" id="UP000239867"/>
    </source>
</evidence>
<dbReference type="RefSeq" id="WP_104935778.1">
    <property type="nucleotide sequence ID" value="NZ_CP021255.1"/>
</dbReference>
<reference evidence="2" key="1">
    <citation type="submission" date="2017-05" db="EMBL/GenBank/DDBJ databases">
        <authorList>
            <person name="Song R."/>
            <person name="Chenine A.L."/>
            <person name="Ruprecht R.M."/>
        </authorList>
    </citation>
    <scope>NUCLEOTIDE SEQUENCE</scope>
    <source>
        <strain evidence="2">ORNL</strain>
    </source>
</reference>
<dbReference type="OrthoDB" id="9787351at2"/>
<evidence type="ECO:0000313" key="2">
    <source>
        <dbReference type="EMBL" id="AVD70474.1"/>
    </source>
</evidence>
<dbReference type="KEGG" id="deo:CAY53_02440"/>
<reference evidence="2" key="2">
    <citation type="journal article" date="2018" name="MBio">
        <title>Insights into the evolution of host association through the isolation and characterization of a novel human periodontal pathobiont, Desulfobulbus oralis.</title>
        <authorList>
            <person name="Cross K.L."/>
            <person name="Chirania P."/>
            <person name="Xiong W."/>
            <person name="Beall C.J."/>
            <person name="Elkins J.G."/>
            <person name="Giannone R.J."/>
            <person name="Griffen A.L."/>
            <person name="Guss A.M."/>
            <person name="Hettich R.L."/>
            <person name="Joshi S.S."/>
            <person name="Mokrzan E.M."/>
            <person name="Martin R.K."/>
            <person name="Zhulin I.B."/>
            <person name="Leys E.J."/>
            <person name="Podar M."/>
        </authorList>
    </citation>
    <scope>NUCLEOTIDE SEQUENCE [LARGE SCALE GENOMIC DNA]</scope>
    <source>
        <strain evidence="2">ORNL</strain>
    </source>
</reference>
<proteinExistence type="predicted"/>
<organism evidence="2 3">
    <name type="scientific">Desulfobulbus oralis</name>
    <dbReference type="NCBI Taxonomy" id="1986146"/>
    <lineage>
        <taxon>Bacteria</taxon>
        <taxon>Pseudomonadati</taxon>
        <taxon>Thermodesulfobacteriota</taxon>
        <taxon>Desulfobulbia</taxon>
        <taxon>Desulfobulbales</taxon>
        <taxon>Desulfobulbaceae</taxon>
        <taxon>Desulfobulbus</taxon>
    </lineage>
</organism>
<evidence type="ECO:0000259" key="1">
    <source>
        <dbReference type="Pfam" id="PF07796"/>
    </source>
</evidence>